<dbReference type="PROSITE" id="PS01124">
    <property type="entry name" value="HTH_ARAC_FAMILY_2"/>
    <property type="match status" value="1"/>
</dbReference>
<dbReference type="InterPro" id="IPR013783">
    <property type="entry name" value="Ig-like_fold"/>
</dbReference>
<evidence type="ECO:0000256" key="10">
    <source>
        <dbReference type="ARBA" id="ARBA00023125"/>
    </source>
</evidence>
<keyword evidence="5" id="KW-0547">Nucleotide-binding</keyword>
<keyword evidence="3 12" id="KW-0597">Phosphoprotein</keyword>
<evidence type="ECO:0000259" key="16">
    <source>
        <dbReference type="PROSITE" id="PS50110"/>
    </source>
</evidence>
<dbReference type="SMART" id="SM00387">
    <property type="entry name" value="HATPase_c"/>
    <property type="match status" value="1"/>
</dbReference>
<dbReference type="Pfam" id="PF07495">
    <property type="entry name" value="Y_Y_Y"/>
    <property type="match status" value="1"/>
</dbReference>
<evidence type="ECO:0000256" key="7">
    <source>
        <dbReference type="ARBA" id="ARBA00022840"/>
    </source>
</evidence>
<dbReference type="Gene3D" id="1.10.10.60">
    <property type="entry name" value="Homeodomain-like"/>
    <property type="match status" value="1"/>
</dbReference>
<dbReference type="Gene3D" id="3.40.50.2300">
    <property type="match status" value="1"/>
</dbReference>
<feature type="domain" description="HTH araC/xylS-type" evidence="14">
    <location>
        <begin position="1261"/>
        <end position="1360"/>
    </location>
</feature>
<evidence type="ECO:0000259" key="14">
    <source>
        <dbReference type="PROSITE" id="PS01124"/>
    </source>
</evidence>
<evidence type="ECO:0000256" key="13">
    <source>
        <dbReference type="SAM" id="Phobius"/>
    </source>
</evidence>
<dbReference type="Pfam" id="PF07494">
    <property type="entry name" value="Reg_prop"/>
    <property type="match status" value="3"/>
</dbReference>
<evidence type="ECO:0000256" key="2">
    <source>
        <dbReference type="ARBA" id="ARBA00012438"/>
    </source>
</evidence>
<dbReference type="CDD" id="cd00082">
    <property type="entry name" value="HisKA"/>
    <property type="match status" value="1"/>
</dbReference>
<dbReference type="SUPFAM" id="SSF55874">
    <property type="entry name" value="ATPase domain of HSP90 chaperone/DNA topoisomerase II/histidine kinase"/>
    <property type="match status" value="1"/>
</dbReference>
<dbReference type="InterPro" id="IPR001789">
    <property type="entry name" value="Sig_transdc_resp-reg_receiver"/>
</dbReference>
<dbReference type="SUPFAM" id="SSF101898">
    <property type="entry name" value="NHL repeat"/>
    <property type="match status" value="1"/>
</dbReference>
<dbReference type="PROSITE" id="PS50110">
    <property type="entry name" value="RESPONSE_REGULATORY"/>
    <property type="match status" value="1"/>
</dbReference>
<dbReference type="Pfam" id="PF12833">
    <property type="entry name" value="HTH_18"/>
    <property type="match status" value="1"/>
</dbReference>
<accession>A0A015U5G6</accession>
<evidence type="ECO:0000313" key="18">
    <source>
        <dbReference type="Proteomes" id="UP000020773"/>
    </source>
</evidence>
<dbReference type="InterPro" id="IPR003661">
    <property type="entry name" value="HisK_dim/P_dom"/>
</dbReference>
<dbReference type="InterPro" id="IPR011110">
    <property type="entry name" value="Reg_prop"/>
</dbReference>
<dbReference type="PRINTS" id="PR00344">
    <property type="entry name" value="BCTRLSENSOR"/>
</dbReference>
<dbReference type="Pfam" id="PF02518">
    <property type="entry name" value="HATPase_c"/>
    <property type="match status" value="1"/>
</dbReference>
<gene>
    <name evidence="17" type="ORF">M125_1176</name>
</gene>
<feature type="domain" description="Histidine kinase" evidence="15">
    <location>
        <begin position="853"/>
        <end position="1073"/>
    </location>
</feature>
<dbReference type="GO" id="GO:0003700">
    <property type="term" value="F:DNA-binding transcription factor activity"/>
    <property type="evidence" value="ECO:0007669"/>
    <property type="project" value="InterPro"/>
</dbReference>
<dbReference type="InterPro" id="IPR036890">
    <property type="entry name" value="HATPase_C_sf"/>
</dbReference>
<dbReference type="Proteomes" id="UP000020773">
    <property type="component" value="Unassembled WGS sequence"/>
</dbReference>
<keyword evidence="9" id="KW-0805">Transcription regulation</keyword>
<dbReference type="CDD" id="cd17574">
    <property type="entry name" value="REC_OmpR"/>
    <property type="match status" value="1"/>
</dbReference>
<dbReference type="InterPro" id="IPR004358">
    <property type="entry name" value="Sig_transdc_His_kin-like_C"/>
</dbReference>
<evidence type="ECO:0000256" key="9">
    <source>
        <dbReference type="ARBA" id="ARBA00023015"/>
    </source>
</evidence>
<dbReference type="EMBL" id="JGDB01000023">
    <property type="protein sequence ID" value="EXY92074.1"/>
    <property type="molecule type" value="Genomic_DNA"/>
</dbReference>
<keyword evidence="8" id="KW-0902">Two-component regulatory system</keyword>
<evidence type="ECO:0000256" key="4">
    <source>
        <dbReference type="ARBA" id="ARBA00022679"/>
    </source>
</evidence>
<dbReference type="SMART" id="SM00448">
    <property type="entry name" value="REC"/>
    <property type="match status" value="1"/>
</dbReference>
<evidence type="ECO:0000256" key="5">
    <source>
        <dbReference type="ARBA" id="ARBA00022741"/>
    </source>
</evidence>
<feature type="transmembrane region" description="Helical" evidence="13">
    <location>
        <begin position="792"/>
        <end position="813"/>
    </location>
</feature>
<keyword evidence="10" id="KW-0238">DNA-binding</keyword>
<feature type="domain" description="Response regulatory" evidence="16">
    <location>
        <begin position="1114"/>
        <end position="1229"/>
    </location>
</feature>
<keyword evidence="13" id="KW-1133">Transmembrane helix</keyword>
<comment type="catalytic activity">
    <reaction evidence="1">
        <text>ATP + protein L-histidine = ADP + protein N-phospho-L-histidine.</text>
        <dbReference type="EC" id="2.7.13.3"/>
    </reaction>
</comment>
<dbReference type="InterPro" id="IPR036097">
    <property type="entry name" value="HisK_dim/P_sf"/>
</dbReference>
<dbReference type="PANTHER" id="PTHR43547:SF2">
    <property type="entry name" value="HYBRID SIGNAL TRANSDUCTION HISTIDINE KINASE C"/>
    <property type="match status" value="1"/>
</dbReference>
<dbReference type="GO" id="GO:0005524">
    <property type="term" value="F:ATP binding"/>
    <property type="evidence" value="ECO:0007669"/>
    <property type="project" value="UniProtKB-KW"/>
</dbReference>
<organism evidence="17 18">
    <name type="scientific">Bacteroides fragilis str. 3998T(B)3</name>
    <dbReference type="NCBI Taxonomy" id="1339316"/>
    <lineage>
        <taxon>Bacteria</taxon>
        <taxon>Pseudomonadati</taxon>
        <taxon>Bacteroidota</taxon>
        <taxon>Bacteroidia</taxon>
        <taxon>Bacteroidales</taxon>
        <taxon>Bacteroidaceae</taxon>
        <taxon>Bacteroides</taxon>
    </lineage>
</organism>
<dbReference type="RefSeq" id="WP_008658701.1">
    <property type="nucleotide sequence ID" value="NZ_JGDB01000023.1"/>
</dbReference>
<comment type="caution">
    <text evidence="17">The sequence shown here is derived from an EMBL/GenBank/DDBJ whole genome shotgun (WGS) entry which is preliminary data.</text>
</comment>
<dbReference type="FunFam" id="1.10.10.60:FF:000284">
    <property type="entry name" value="Two-component system sensor histidine kinase/response regulator"/>
    <property type="match status" value="1"/>
</dbReference>
<dbReference type="SUPFAM" id="SSF47384">
    <property type="entry name" value="Homodimeric domain of signal transducing histidine kinase"/>
    <property type="match status" value="1"/>
</dbReference>
<dbReference type="PATRIC" id="fig|1339316.3.peg.1141"/>
<evidence type="ECO:0000256" key="8">
    <source>
        <dbReference type="ARBA" id="ARBA00023012"/>
    </source>
</evidence>
<proteinExistence type="predicted"/>
<sequence length="1361" mass="155639">MKKLNLFLLVLFICNCPVVSGYAFFDRDIRLLTMQDGLADNTITSIYKDRDGFMWFGTNNGLSRYDGKLIKNFSSSPAYMYVSEIVEMSDRYLGVIAGNTLYCFARSLEKFIPIVHATDYSSVHVSHLLPIDNNSFWGLSGNKLYLYTQEEVKNEKGEVVQIKLKCEKQYKDLIDSGDNFCAMCYTDNHEMLCLVTQQGNLLLFQPESSEKSKKISLWKNKTWDATSVLYDKGVVWVSTIGHGILRYYVSSGYIDRITYKENNKENSLSHTDVFQVIPINNNRYLAVTWSGYTLLFQDKNDPKRMMTEIYYNTASQLHRNLETRMISAYYDPSGIVWIGTNGGGVIYSDLRSQFYNQFHQERHNEICGIVMDNRKYVWMATFHQGIMKSEQPFEPGRRMNFTRVGTPDIQSKNTVLCAINDNRGSLWFGNRDGTLTSYNEATKQFRLHFLQDRGKVNTVSIWALYWDTNRNLWVGTNDGVWKLNIDSGFCKKIPIEILFKDPTPICIRAIAGTKDGTIWLGTSNAGVCKLKIDSRGEMSLETGYEKKANIKNNSVRSLLVSSDGNVYVGYMDGFAILSPKKDAIREYYTTRNGLCSNFIGCLVEDNRGHIWLGSNSGVSRYSRHQHLFYNYYISGSNRSALLADNTLFFGNNKSLTYFDPDDVGGHLDEDQVLITGLEVDGRPVGIGDKINGQTVLAEGISYTSSITLNNENRDFVLSFNNLSYAEEQQKYNYRLLPYQTHWLVSNDGEKATYMNLPEGDYTFEVKNIYPDGKDGKVTSLQIHILPHWSRTLPFRLFILLLLAGGVAYLIRLVKHRQMRMEREMRMEHELLSVNLEREKERQIRMERENFFTSAAHELRTPLTLILAPLQELLEHIKASDPLYSKLYTMYKNSSSLHTLVDQLLYVQKIEAGMVKLRLSEADIVELVREVAESFRQMAGIKGCTFQVRLPEDPVFLWIDTEKITSSVGNLLSNAFKYTSPNGEVLLTLTRMEQDGKPFCQITVSDTGEGIPDEFQKRIFDSFITGDNSPAFSTKVGIGLRIVKNTMDLHHGQVILDSEPGKGSTFVLLIPEGKSHFTGDLYEIVDYRGHETEPQFQPLSVQEKSEEGVPVTKKTLLIVEDNVDVRQYIRSLFVTKYTVLEAADGEEGVRIATNEIPDLIISDVMMPVKDGFACCREIRERQETAHIPILMLTAKAEDADVLQGSYSGADDYMMKPFNPEVLKAKVENLILQRERLKRIYTKALMLKRESVEDEEADDEFIQKLIHVVEKNLSNENFNVKMLAEQLHMSQPTLYRKVKQRSELSVVDMIRSVRVSKAASLIMENRYSIQEISEKVGFSDARTLRKHFTEQFGVPPSKYMENK</sequence>
<keyword evidence="4" id="KW-0808">Transferase</keyword>
<dbReference type="SUPFAM" id="SSF50998">
    <property type="entry name" value="Quinoprotein alcohol dehydrogenase-like"/>
    <property type="match status" value="1"/>
</dbReference>
<evidence type="ECO:0000256" key="6">
    <source>
        <dbReference type="ARBA" id="ARBA00022777"/>
    </source>
</evidence>
<evidence type="ECO:0000259" key="15">
    <source>
        <dbReference type="PROSITE" id="PS50109"/>
    </source>
</evidence>
<dbReference type="InterPro" id="IPR011006">
    <property type="entry name" value="CheY-like_superfamily"/>
</dbReference>
<evidence type="ECO:0000256" key="12">
    <source>
        <dbReference type="PROSITE-ProRule" id="PRU00169"/>
    </source>
</evidence>
<dbReference type="InterPro" id="IPR005467">
    <property type="entry name" value="His_kinase_dom"/>
</dbReference>
<keyword evidence="13" id="KW-0472">Membrane</keyword>
<keyword evidence="6 17" id="KW-0418">Kinase</keyword>
<dbReference type="FunFam" id="3.30.565.10:FF:000037">
    <property type="entry name" value="Hybrid sensor histidine kinase/response regulator"/>
    <property type="match status" value="1"/>
</dbReference>
<protein>
    <recommendedName>
        <fullName evidence="2">histidine kinase</fullName>
        <ecNumber evidence="2">2.7.13.3</ecNumber>
    </recommendedName>
</protein>
<evidence type="ECO:0000256" key="11">
    <source>
        <dbReference type="ARBA" id="ARBA00023163"/>
    </source>
</evidence>
<dbReference type="Pfam" id="PF00512">
    <property type="entry name" value="HisKA"/>
    <property type="match status" value="1"/>
</dbReference>
<dbReference type="SUPFAM" id="SSF46689">
    <property type="entry name" value="Homeodomain-like"/>
    <property type="match status" value="1"/>
</dbReference>
<keyword evidence="13" id="KW-0812">Transmembrane</keyword>
<dbReference type="InterPro" id="IPR011047">
    <property type="entry name" value="Quinoprotein_ADH-like_sf"/>
</dbReference>
<dbReference type="GO" id="GO:0043565">
    <property type="term" value="F:sequence-specific DNA binding"/>
    <property type="evidence" value="ECO:0007669"/>
    <property type="project" value="InterPro"/>
</dbReference>
<evidence type="ECO:0000313" key="17">
    <source>
        <dbReference type="EMBL" id="EXY92074.1"/>
    </source>
</evidence>
<dbReference type="PROSITE" id="PS50109">
    <property type="entry name" value="HIS_KIN"/>
    <property type="match status" value="1"/>
</dbReference>
<dbReference type="InterPro" id="IPR015943">
    <property type="entry name" value="WD40/YVTN_repeat-like_dom_sf"/>
</dbReference>
<reference evidence="17 18" key="1">
    <citation type="submission" date="2014-02" db="EMBL/GenBank/DDBJ databases">
        <authorList>
            <person name="Sears C."/>
            <person name="Carroll K."/>
            <person name="Sack B.R."/>
            <person name="Qadri F."/>
            <person name="Myers L.L."/>
            <person name="Chung G.-T."/>
            <person name="Escheverria P."/>
            <person name="Fraser C.M."/>
            <person name="Sadzewicz L."/>
            <person name="Shefchek K.A."/>
            <person name="Tallon L."/>
            <person name="Das S.P."/>
            <person name="Daugherty S."/>
            <person name="Mongodin E.F."/>
        </authorList>
    </citation>
    <scope>NUCLEOTIDE SEQUENCE [LARGE SCALE GENOMIC DNA]</scope>
    <source>
        <strain evidence="18">3998T(B)3</strain>
    </source>
</reference>
<keyword evidence="7" id="KW-0067">ATP-binding</keyword>
<dbReference type="InterPro" id="IPR018060">
    <property type="entry name" value="HTH_AraC"/>
</dbReference>
<dbReference type="Gene3D" id="3.30.565.10">
    <property type="entry name" value="Histidine kinase-like ATPase, C-terminal domain"/>
    <property type="match status" value="1"/>
</dbReference>
<dbReference type="InterPro" id="IPR003594">
    <property type="entry name" value="HATPase_dom"/>
</dbReference>
<dbReference type="InterPro" id="IPR009057">
    <property type="entry name" value="Homeodomain-like_sf"/>
</dbReference>
<evidence type="ECO:0000256" key="3">
    <source>
        <dbReference type="ARBA" id="ARBA00022553"/>
    </source>
</evidence>
<dbReference type="PANTHER" id="PTHR43547">
    <property type="entry name" value="TWO-COMPONENT HISTIDINE KINASE"/>
    <property type="match status" value="1"/>
</dbReference>
<dbReference type="InterPro" id="IPR011123">
    <property type="entry name" value="Y_Y_Y"/>
</dbReference>
<dbReference type="Gene3D" id="1.10.287.130">
    <property type="match status" value="1"/>
</dbReference>
<name>A0A015U5G6_BACFG</name>
<feature type="modified residue" description="4-aspartylphosphate" evidence="12">
    <location>
        <position position="1162"/>
    </location>
</feature>
<dbReference type="Gene3D" id="2.60.40.10">
    <property type="entry name" value="Immunoglobulins"/>
    <property type="match status" value="1"/>
</dbReference>
<dbReference type="EC" id="2.7.13.3" evidence="2"/>
<dbReference type="PROSITE" id="PS00041">
    <property type="entry name" value="HTH_ARAC_FAMILY_1"/>
    <property type="match status" value="1"/>
</dbReference>
<dbReference type="GO" id="GO:0000155">
    <property type="term" value="F:phosphorelay sensor kinase activity"/>
    <property type="evidence" value="ECO:0007669"/>
    <property type="project" value="InterPro"/>
</dbReference>
<dbReference type="SMART" id="SM00342">
    <property type="entry name" value="HTH_ARAC"/>
    <property type="match status" value="1"/>
</dbReference>
<dbReference type="Gene3D" id="2.130.10.10">
    <property type="entry name" value="YVTN repeat-like/Quinoprotein amine dehydrogenase"/>
    <property type="match status" value="2"/>
</dbReference>
<dbReference type="Pfam" id="PF00072">
    <property type="entry name" value="Response_reg"/>
    <property type="match status" value="1"/>
</dbReference>
<keyword evidence="11" id="KW-0804">Transcription</keyword>
<dbReference type="InterPro" id="IPR018062">
    <property type="entry name" value="HTH_AraC-typ_CS"/>
</dbReference>
<evidence type="ECO:0000256" key="1">
    <source>
        <dbReference type="ARBA" id="ARBA00000085"/>
    </source>
</evidence>
<dbReference type="SMART" id="SM00388">
    <property type="entry name" value="HisKA"/>
    <property type="match status" value="1"/>
</dbReference>
<dbReference type="SUPFAM" id="SSF52172">
    <property type="entry name" value="CheY-like"/>
    <property type="match status" value="1"/>
</dbReference>